<feature type="domain" description="Helicase ATP-binding" evidence="8">
    <location>
        <begin position="845"/>
        <end position="1022"/>
    </location>
</feature>
<keyword evidence="11" id="KW-1185">Reference proteome</keyword>
<dbReference type="InterPro" id="IPR000953">
    <property type="entry name" value="Chromo/chromo_shadow_dom"/>
</dbReference>
<dbReference type="Gene3D" id="3.40.50.10810">
    <property type="entry name" value="Tandem AAA-ATPase domain"/>
    <property type="match status" value="1"/>
</dbReference>
<organism evidence="10 11">
    <name type="scientific">Marasmiellus scandens</name>
    <dbReference type="NCBI Taxonomy" id="2682957"/>
    <lineage>
        <taxon>Eukaryota</taxon>
        <taxon>Fungi</taxon>
        <taxon>Dikarya</taxon>
        <taxon>Basidiomycota</taxon>
        <taxon>Agaricomycotina</taxon>
        <taxon>Agaricomycetes</taxon>
        <taxon>Agaricomycetidae</taxon>
        <taxon>Agaricales</taxon>
        <taxon>Marasmiineae</taxon>
        <taxon>Omphalotaceae</taxon>
        <taxon>Marasmiellus</taxon>
    </lineage>
</organism>
<evidence type="ECO:0000256" key="4">
    <source>
        <dbReference type="ARBA" id="ARBA00022801"/>
    </source>
</evidence>
<feature type="region of interest" description="Disordered" evidence="7">
    <location>
        <begin position="325"/>
        <end position="348"/>
    </location>
</feature>
<dbReference type="InterPro" id="IPR038718">
    <property type="entry name" value="SNF2-like_sf"/>
</dbReference>
<feature type="compositionally biased region" description="Polar residues" evidence="7">
    <location>
        <begin position="1595"/>
        <end position="1613"/>
    </location>
</feature>
<proteinExistence type="predicted"/>
<dbReference type="Pfam" id="PF00271">
    <property type="entry name" value="Helicase_C"/>
    <property type="match status" value="1"/>
</dbReference>
<evidence type="ECO:0000259" key="9">
    <source>
        <dbReference type="PROSITE" id="PS51194"/>
    </source>
</evidence>
<dbReference type="PROSITE" id="PS51192">
    <property type="entry name" value="HELICASE_ATP_BIND_1"/>
    <property type="match status" value="1"/>
</dbReference>
<feature type="compositionally biased region" description="Polar residues" evidence="7">
    <location>
        <begin position="455"/>
        <end position="465"/>
    </location>
</feature>
<dbReference type="InterPro" id="IPR001650">
    <property type="entry name" value="Helicase_C-like"/>
</dbReference>
<feature type="domain" description="Helicase C-terminal" evidence="9">
    <location>
        <begin position="1158"/>
        <end position="1310"/>
    </location>
</feature>
<feature type="region of interest" description="Disordered" evidence="7">
    <location>
        <begin position="626"/>
        <end position="647"/>
    </location>
</feature>
<dbReference type="SMART" id="SM00487">
    <property type="entry name" value="DEXDc"/>
    <property type="match status" value="1"/>
</dbReference>
<accession>A0ABR1K0L9</accession>
<dbReference type="SUPFAM" id="SSF52540">
    <property type="entry name" value="P-loop containing nucleoside triphosphate hydrolases"/>
    <property type="match status" value="2"/>
</dbReference>
<dbReference type="Pfam" id="PF23615">
    <property type="entry name" value="Chromo_MIT1"/>
    <property type="match status" value="1"/>
</dbReference>
<dbReference type="SMART" id="SM00298">
    <property type="entry name" value="CHROMO"/>
    <property type="match status" value="1"/>
</dbReference>
<dbReference type="SMART" id="SM00490">
    <property type="entry name" value="HELICc"/>
    <property type="match status" value="1"/>
</dbReference>
<comment type="caution">
    <text evidence="10">The sequence shown here is derived from an EMBL/GenBank/DDBJ whole genome shotgun (WGS) entry which is preliminary data.</text>
</comment>
<dbReference type="InterPro" id="IPR056616">
    <property type="entry name" value="Chromo_MIT1"/>
</dbReference>
<feature type="region of interest" description="Disordered" evidence="7">
    <location>
        <begin position="1430"/>
        <end position="1499"/>
    </location>
</feature>
<feature type="compositionally biased region" description="Basic residues" evidence="7">
    <location>
        <begin position="325"/>
        <end position="334"/>
    </location>
</feature>
<feature type="compositionally biased region" description="Low complexity" evidence="7">
    <location>
        <begin position="155"/>
        <end position="165"/>
    </location>
</feature>
<dbReference type="PROSITE" id="PS51194">
    <property type="entry name" value="HELICASE_CTER"/>
    <property type="match status" value="1"/>
</dbReference>
<dbReference type="Gene3D" id="3.40.50.300">
    <property type="entry name" value="P-loop containing nucleotide triphosphate hydrolases"/>
    <property type="match status" value="1"/>
</dbReference>
<feature type="compositionally biased region" description="Polar residues" evidence="7">
    <location>
        <begin position="1487"/>
        <end position="1499"/>
    </location>
</feature>
<dbReference type="PANTHER" id="PTHR45623:SF17">
    <property type="entry name" value="CHROMODOMAIN-HELICASE-DNA-BINDING PROTEIN 3-RELATED"/>
    <property type="match status" value="1"/>
</dbReference>
<evidence type="ECO:0000313" key="10">
    <source>
        <dbReference type="EMBL" id="KAK7468711.1"/>
    </source>
</evidence>
<feature type="region of interest" description="Disordered" evidence="7">
    <location>
        <begin position="1591"/>
        <end position="1702"/>
    </location>
</feature>
<evidence type="ECO:0000313" key="11">
    <source>
        <dbReference type="Proteomes" id="UP001498398"/>
    </source>
</evidence>
<evidence type="ECO:0000256" key="3">
    <source>
        <dbReference type="ARBA" id="ARBA00022741"/>
    </source>
</evidence>
<feature type="compositionally biased region" description="Acidic residues" evidence="7">
    <location>
        <begin position="166"/>
        <end position="178"/>
    </location>
</feature>
<evidence type="ECO:0000256" key="6">
    <source>
        <dbReference type="ARBA" id="ARBA00023242"/>
    </source>
</evidence>
<evidence type="ECO:0000256" key="7">
    <source>
        <dbReference type="SAM" id="MobiDB-lite"/>
    </source>
</evidence>
<dbReference type="InterPro" id="IPR027417">
    <property type="entry name" value="P-loop_NTPase"/>
</dbReference>
<comment type="subcellular location">
    <subcellularLocation>
        <location evidence="1">Nucleus</location>
    </subcellularLocation>
</comment>
<keyword evidence="5" id="KW-0067">ATP-binding</keyword>
<feature type="region of interest" description="Disordered" evidence="7">
    <location>
        <begin position="672"/>
        <end position="701"/>
    </location>
</feature>
<feature type="compositionally biased region" description="Acidic residues" evidence="7">
    <location>
        <begin position="338"/>
        <end position="348"/>
    </location>
</feature>
<evidence type="ECO:0000256" key="5">
    <source>
        <dbReference type="ARBA" id="ARBA00022840"/>
    </source>
</evidence>
<sequence length="1760" mass="199579">MIDHEAPDPLLLLSPDSSVQELEEKTIKSRPIQQICVSIPRLTDEEKMQYSDMPAEGFVSEPEIVIDEIAGEFRDEIKGLVYFARYQDELLRSYPAEALKKHHSKLIESYEYKRKHGLVPKNFDPSSADVDPASRIKIHWKVNRGRTKAEVSYRSASESAFAGSDESSEASDSEDEYGDGDKPIAARRSLRRTRVKPPFSPKKRRSRRMHIHDDSDDSEARVVTRQPNHRSKRSAKGHKVNYGDDDDEETQDSDYQDSFGTKDPKKTKTKKRYNVAARPAYGHFRSMDDIDYDPDEETRALRAHRQFCEKCHKAPATRLLQVALKKAKKGKKKKRTEDDDLEESEDEESSAIEKGGWVQCLKCSVAAHWKCLASTQRDEILKATLQRDREEWLKQHEGEDVDVIKDGPRKRPTLAYDQTTEFICGSCMKGGICMGCMKTALEPDPVLKIRDTAEKTNNTEQQPSTENDKSQNDSPHSDQPSILLFRCLTCKRLAHYEHLSLPDSQEDEVETAERLQEKWLCNDCLSYQYSLDKILAWRPYPADSHESPTEPVNYKSSLPREYLVKWLDRSYKRTTWVPHMWLLSTHPAKLKNFLTSGSKVELMDETVEHGGFNDQPSNIFEDTDVQDASARTSPYSSAEAPSAMPDAEDRIPSQWKTVDRVLSVLLRRPLPKSAPRKERGRKGRQTQVIVSEGEEEEEGDEEAEQVYAAMFDKGEVPPKGFTESIEAFETRMKRKLGEEPEDIDLVIWAFIKWVDLGYDEATWDTPPHRSDPTYAAFEAAFRRFVSAQKVTVVKHKKGHAAALDKRTKGEYRKSLMYKDPSEIQLGQDPKLRLMPFQLDGFNWLCDNWWNKQPCILADDMGLGKTVQVSSFIGRVIGEFKAQPALVVVPNSTITNWVREFERWAPNLRVVPFYGEAKSREVIKQFELSHKYVEHGTTGAKFHVLVTTFEAVINPKDFSSVFKAQPRWEILVIDEGQRLKSDSSLLFRKLNELNTLHRVIMTGTPLNNNMRELFNLMNFLDPAEWHDLEALEKEHEELTEELVKQLHNRLRPYFLRRIKSDVLDLPPKNEVIVPVSMTKLQKELYRSILSRNLEILASLTKPGNQVQTSARKSKITNILMELRKCLQHPYLCDDGIEPHGLSAVETHEKLIDASAKLRLLKNLLSKLKARGHRVLLFSQFVIALNIVEDFLVGEGYKFLRLDGNTPGFKRQKDMDEFNRPGSDVFIYLLTTRAGGVGINLYTADTVIIFDPDFNPHQDLQAIARSHRYGQTKTCMVFKLMVKESAEERIMQMGKKKLALDHLIVQKINDEESAGENIQSILTYGAQALFESDEGSAKDITYTENDVEALIQRTETEGDTDHNAQKEGSGAFSFAKIWTADKDELEEIGDDEQVQGDSWAQTLQKINAEREKLQTQEEALFGRGARRKAAIHKHNVYVEDTPLRKNRKGKSRSASDAESAYNGSEIDSDNTDSDSHPGDPDDLPDPLVNGTNAPNPNAQPLQSISAQRLGPVPVCGLCNQRHGDSECSMTESSQNLVEYREMLILHADDEPLESRRAAIHAIDEILHKRGHGHLIAGQPLYLVPPPLPARKVERQAPQKTTNQSLAASKPTSMPSRVSMLVAGQPNARFPNGELHSVPRQLPQSQSVAGPSRVHPAQVQPKTTTSQKVNPIPVSTPAPTMPQNAKRSSSPNPSAPPTKKAKKDDEDCAICNGPLHILAHCPIIKQGPERVAQEIKRFEQLGLFEWVKVLRRVYSEQMRGLAS</sequence>
<dbReference type="PANTHER" id="PTHR45623">
    <property type="entry name" value="CHROMODOMAIN-HELICASE-DNA-BINDING PROTEIN 3-RELATED-RELATED"/>
    <property type="match status" value="1"/>
</dbReference>
<gene>
    <name evidence="10" type="ORF">VKT23_003214</name>
</gene>
<dbReference type="InterPro" id="IPR014001">
    <property type="entry name" value="Helicase_ATP-bd"/>
</dbReference>
<feature type="compositionally biased region" description="Acidic residues" evidence="7">
    <location>
        <begin position="243"/>
        <end position="255"/>
    </location>
</feature>
<dbReference type="Proteomes" id="UP001498398">
    <property type="component" value="Unassembled WGS sequence"/>
</dbReference>
<feature type="compositionally biased region" description="Polar residues" evidence="7">
    <location>
        <begin position="1678"/>
        <end position="1689"/>
    </location>
</feature>
<evidence type="ECO:0008006" key="12">
    <source>
        <dbReference type="Google" id="ProtNLM"/>
    </source>
</evidence>
<dbReference type="InterPro" id="IPR000330">
    <property type="entry name" value="SNF2_N"/>
</dbReference>
<dbReference type="CDD" id="cd18793">
    <property type="entry name" value="SF2_C_SNF"/>
    <property type="match status" value="1"/>
</dbReference>
<dbReference type="Pfam" id="PF00176">
    <property type="entry name" value="SNF2-rel_dom"/>
    <property type="match status" value="1"/>
</dbReference>
<dbReference type="EMBL" id="JBANRG010000003">
    <property type="protein sequence ID" value="KAK7468711.1"/>
    <property type="molecule type" value="Genomic_DNA"/>
</dbReference>
<keyword evidence="3" id="KW-0547">Nucleotide-binding</keyword>
<evidence type="ECO:0000256" key="1">
    <source>
        <dbReference type="ARBA" id="ARBA00004123"/>
    </source>
</evidence>
<evidence type="ECO:0000259" key="8">
    <source>
        <dbReference type="PROSITE" id="PS51192"/>
    </source>
</evidence>
<feature type="compositionally biased region" description="Polar residues" evidence="7">
    <location>
        <begin position="1657"/>
        <end position="1666"/>
    </location>
</feature>
<keyword evidence="2" id="KW-0677">Repeat</keyword>
<protein>
    <recommendedName>
        <fullName evidence="12">Chromatin remodeling factor mit1</fullName>
    </recommendedName>
</protein>
<dbReference type="SUPFAM" id="SSF54160">
    <property type="entry name" value="Chromo domain-like"/>
    <property type="match status" value="1"/>
</dbReference>
<keyword evidence="6" id="KW-0539">Nucleus</keyword>
<dbReference type="InterPro" id="IPR016197">
    <property type="entry name" value="Chromo-like_dom_sf"/>
</dbReference>
<feature type="region of interest" description="Disordered" evidence="7">
    <location>
        <begin position="455"/>
        <end position="478"/>
    </location>
</feature>
<feature type="compositionally biased region" description="Basic residues" evidence="7">
    <location>
        <begin position="227"/>
        <end position="239"/>
    </location>
</feature>
<feature type="compositionally biased region" description="Basic residues" evidence="7">
    <location>
        <begin position="188"/>
        <end position="210"/>
    </location>
</feature>
<evidence type="ECO:0000256" key="2">
    <source>
        <dbReference type="ARBA" id="ARBA00022737"/>
    </source>
</evidence>
<feature type="compositionally biased region" description="Acidic residues" evidence="7">
    <location>
        <begin position="692"/>
        <end position="701"/>
    </location>
</feature>
<feature type="region of interest" description="Disordered" evidence="7">
    <location>
        <begin position="149"/>
        <end position="274"/>
    </location>
</feature>
<name>A0ABR1K0L9_9AGAR</name>
<keyword evidence="4" id="KW-0378">Hydrolase</keyword>
<dbReference type="InterPro" id="IPR049730">
    <property type="entry name" value="SNF2/RAD54-like_C"/>
</dbReference>
<reference evidence="10 11" key="1">
    <citation type="submission" date="2024-01" db="EMBL/GenBank/DDBJ databases">
        <title>A draft genome for the cacao thread blight pathogen Marasmiellus scandens.</title>
        <authorList>
            <person name="Baruah I.K."/>
            <person name="Leung J."/>
            <person name="Bukari Y."/>
            <person name="Amoako-Attah I."/>
            <person name="Meinhardt L.W."/>
            <person name="Bailey B.A."/>
            <person name="Cohen S.P."/>
        </authorList>
    </citation>
    <scope>NUCLEOTIDE SEQUENCE [LARGE SCALE GENOMIC DNA]</scope>
    <source>
        <strain evidence="10 11">GH-19</strain>
    </source>
</reference>